<feature type="compositionally biased region" description="Basic and acidic residues" evidence="2">
    <location>
        <begin position="67"/>
        <end position="81"/>
    </location>
</feature>
<dbReference type="EMBL" id="JAUCMV010000005">
    <property type="protein sequence ID" value="KAK0398924.1"/>
    <property type="molecule type" value="Genomic_DNA"/>
</dbReference>
<keyword evidence="1" id="KW-0175">Coiled coil</keyword>
<comment type="caution">
    <text evidence="3">The sequence shown here is derived from an EMBL/GenBank/DDBJ whole genome shotgun (WGS) entry which is preliminary data.</text>
</comment>
<accession>A0AA39H529</accession>
<keyword evidence="4" id="KW-1185">Reference proteome</keyword>
<feature type="coiled-coil region" evidence="1">
    <location>
        <begin position="577"/>
        <end position="604"/>
    </location>
</feature>
<evidence type="ECO:0000313" key="4">
    <source>
        <dbReference type="Proteomes" id="UP001175271"/>
    </source>
</evidence>
<evidence type="ECO:0000256" key="2">
    <source>
        <dbReference type="SAM" id="MobiDB-lite"/>
    </source>
</evidence>
<sequence length="613" mass="71410">MYNNGAHLPPIVAAPTKTARLQNYHSNLEEYLRKLSYQLEALVSEQLATVKKQKATQASNAKSRTKLQSEKEKLQKQIEEHTETNHDFRLRLKELERKARVVDDDSFKYDSTLKEQQRAEKHARQKLDGKSVQVPAAVGIHDVPSQEAGDLKVIQSAIERVAANEKKLEHDKRNQDDYLLELQTEISKAEKQHELLEENMVKFLRRTKKNTDYQNVRTRMDVLEKEKYREEDNWKKMIDSFEDRRYTVPGEVYDLDTEEDRKLQADINAKKNLLEKQKDYIVLLEDWVSTTQHDINETEALALVSKDDQDVELPKISTQDGEDQKSRSKILAERNLENVERDLFKVKIDIDSKKAAIGRYRSLLEALRSNRKLLQRSRSAEYPKPERSKPVERKKTELIEMYRKEAAITSRQERLSKTALDLREKLNYAKNLSQAAELDLKKILEAKEARLANPHYGHLDHDPSVEELVRLESEVAQLRAVIADKTNEANRFQEELSQIRENAKQWKTTAQDFAKLQKKIVEKHKLKAEIRGFKMNYSNLQKQLRVAQKDLELSVLRRECIVDKAHASVVAKNSVVRSQQIEENDKLQRSIASIRKDLQLAKDLRGLRINQAQ</sequence>
<evidence type="ECO:0000256" key="1">
    <source>
        <dbReference type="SAM" id="Coils"/>
    </source>
</evidence>
<dbReference type="AlphaFoldDB" id="A0AA39H529"/>
<protein>
    <submittedName>
        <fullName evidence="3">Uncharacterized protein</fullName>
    </submittedName>
</protein>
<dbReference type="Proteomes" id="UP001175271">
    <property type="component" value="Unassembled WGS sequence"/>
</dbReference>
<gene>
    <name evidence="3" type="ORF">QR680_002812</name>
</gene>
<reference evidence="3" key="1">
    <citation type="submission" date="2023-06" db="EMBL/GenBank/DDBJ databases">
        <title>Genomic analysis of the entomopathogenic nematode Steinernema hermaphroditum.</title>
        <authorList>
            <person name="Schwarz E.M."/>
            <person name="Heppert J.K."/>
            <person name="Baniya A."/>
            <person name="Schwartz H.T."/>
            <person name="Tan C.-H."/>
            <person name="Antoshechkin I."/>
            <person name="Sternberg P.W."/>
            <person name="Goodrich-Blair H."/>
            <person name="Dillman A.R."/>
        </authorList>
    </citation>
    <scope>NUCLEOTIDE SEQUENCE</scope>
    <source>
        <strain evidence="3">PS9179</strain>
        <tissue evidence="3">Whole animal</tissue>
    </source>
</reference>
<name>A0AA39H529_9BILA</name>
<feature type="region of interest" description="Disordered" evidence="2">
    <location>
        <begin position="53"/>
        <end position="81"/>
    </location>
</feature>
<evidence type="ECO:0000313" key="3">
    <source>
        <dbReference type="EMBL" id="KAK0398924.1"/>
    </source>
</evidence>
<feature type="coiled-coil region" evidence="1">
    <location>
        <begin position="468"/>
        <end position="550"/>
    </location>
</feature>
<feature type="coiled-coil region" evidence="1">
    <location>
        <begin position="172"/>
        <end position="233"/>
    </location>
</feature>
<proteinExistence type="predicted"/>
<organism evidence="3 4">
    <name type="scientific">Steinernema hermaphroditum</name>
    <dbReference type="NCBI Taxonomy" id="289476"/>
    <lineage>
        <taxon>Eukaryota</taxon>
        <taxon>Metazoa</taxon>
        <taxon>Ecdysozoa</taxon>
        <taxon>Nematoda</taxon>
        <taxon>Chromadorea</taxon>
        <taxon>Rhabditida</taxon>
        <taxon>Tylenchina</taxon>
        <taxon>Panagrolaimomorpha</taxon>
        <taxon>Strongyloidoidea</taxon>
        <taxon>Steinernematidae</taxon>
        <taxon>Steinernema</taxon>
    </lineage>
</organism>